<dbReference type="EMBL" id="OW240921">
    <property type="protein sequence ID" value="CAH2319729.1"/>
    <property type="molecule type" value="Genomic_DNA"/>
</dbReference>
<proteinExistence type="predicted"/>
<evidence type="ECO:0000313" key="2">
    <source>
        <dbReference type="Proteomes" id="UP001295444"/>
    </source>
</evidence>
<protein>
    <submittedName>
        <fullName evidence="1">Uncharacterized protein</fullName>
    </submittedName>
</protein>
<dbReference type="Proteomes" id="UP001295444">
    <property type="component" value="Chromosome 10"/>
</dbReference>
<keyword evidence="2" id="KW-1185">Reference proteome</keyword>
<gene>
    <name evidence="1" type="ORF">PECUL_23A007337</name>
</gene>
<reference evidence="1" key="1">
    <citation type="submission" date="2022-03" db="EMBL/GenBank/DDBJ databases">
        <authorList>
            <person name="Alioto T."/>
            <person name="Alioto T."/>
            <person name="Gomez Garrido J."/>
        </authorList>
    </citation>
    <scope>NUCLEOTIDE SEQUENCE</scope>
</reference>
<name>A0AAD1T6R1_PELCU</name>
<accession>A0AAD1T6R1</accession>
<dbReference type="AlphaFoldDB" id="A0AAD1T6R1"/>
<evidence type="ECO:0000313" key="1">
    <source>
        <dbReference type="EMBL" id="CAH2319729.1"/>
    </source>
</evidence>
<organism evidence="1 2">
    <name type="scientific">Pelobates cultripes</name>
    <name type="common">Western spadefoot toad</name>
    <dbReference type="NCBI Taxonomy" id="61616"/>
    <lineage>
        <taxon>Eukaryota</taxon>
        <taxon>Metazoa</taxon>
        <taxon>Chordata</taxon>
        <taxon>Craniata</taxon>
        <taxon>Vertebrata</taxon>
        <taxon>Euteleostomi</taxon>
        <taxon>Amphibia</taxon>
        <taxon>Batrachia</taxon>
        <taxon>Anura</taxon>
        <taxon>Pelobatoidea</taxon>
        <taxon>Pelobatidae</taxon>
        <taxon>Pelobates</taxon>
    </lineage>
</organism>
<sequence>MLQAKITELGTKLHFLGAQVQQLEQATDSNHADIQALRPQVSKNSLQISLLHPSTPLSDLDNRGRMNNIRRPKDTAIKLDREHRALKPNGRPDGAPSDIICCIYDFDLTDIILKRAQASAAIRFMDH</sequence>